<evidence type="ECO:0000313" key="2">
    <source>
        <dbReference type="EMBL" id="MBB6182193.1"/>
    </source>
</evidence>
<name>A0A7X0DEP1_9HYPH</name>
<dbReference type="RefSeq" id="WP_172977951.1">
    <property type="nucleotide sequence ID" value="NZ_JACHEJ010000022.1"/>
</dbReference>
<proteinExistence type="predicted"/>
<gene>
    <name evidence="2" type="ORF">HNQ75_004182</name>
</gene>
<feature type="compositionally biased region" description="Polar residues" evidence="1">
    <location>
        <begin position="38"/>
        <end position="52"/>
    </location>
</feature>
<keyword evidence="3" id="KW-1185">Reference proteome</keyword>
<feature type="region of interest" description="Disordered" evidence="1">
    <location>
        <begin position="28"/>
        <end position="52"/>
    </location>
</feature>
<protein>
    <submittedName>
        <fullName evidence="2">Uncharacterized protein</fullName>
    </submittedName>
</protein>
<organism evidence="2 3">
    <name type="scientific">Pseudorhizobium flavum</name>
    <dbReference type="NCBI Taxonomy" id="1335061"/>
    <lineage>
        <taxon>Bacteria</taxon>
        <taxon>Pseudomonadati</taxon>
        <taxon>Pseudomonadota</taxon>
        <taxon>Alphaproteobacteria</taxon>
        <taxon>Hyphomicrobiales</taxon>
        <taxon>Rhizobiaceae</taxon>
        <taxon>Rhizobium/Agrobacterium group</taxon>
        <taxon>Pseudorhizobium</taxon>
    </lineage>
</organism>
<reference evidence="2 3" key="1">
    <citation type="submission" date="2020-08" db="EMBL/GenBank/DDBJ databases">
        <title>Genomic Encyclopedia of Type Strains, Phase IV (KMG-IV): sequencing the most valuable type-strain genomes for metagenomic binning, comparative biology and taxonomic classification.</title>
        <authorList>
            <person name="Goeker M."/>
        </authorList>
    </citation>
    <scope>NUCLEOTIDE SEQUENCE [LARGE SCALE GENOMIC DNA]</scope>
    <source>
        <strain evidence="2 3">DSM 102134</strain>
    </source>
</reference>
<accession>A0A7X0DEP1</accession>
<dbReference type="Proteomes" id="UP000535501">
    <property type="component" value="Unassembled WGS sequence"/>
</dbReference>
<dbReference type="EMBL" id="JACHEJ010000022">
    <property type="protein sequence ID" value="MBB6182193.1"/>
    <property type="molecule type" value="Genomic_DNA"/>
</dbReference>
<dbReference type="AlphaFoldDB" id="A0A7X0DEP1"/>
<evidence type="ECO:0000313" key="3">
    <source>
        <dbReference type="Proteomes" id="UP000535501"/>
    </source>
</evidence>
<evidence type="ECO:0000256" key="1">
    <source>
        <dbReference type="SAM" id="MobiDB-lite"/>
    </source>
</evidence>
<comment type="caution">
    <text evidence="2">The sequence shown here is derived from an EMBL/GenBank/DDBJ whole genome shotgun (WGS) entry which is preliminary data.</text>
</comment>
<sequence length="52" mass="5620">MSKVVLVLVCGWLLFQVFNLGTPSIRGSTRHAPAGEQIATTDWLPSSSGAYR</sequence>